<protein>
    <recommendedName>
        <fullName evidence="5">VacJ family lipoprotein</fullName>
    </recommendedName>
</protein>
<dbReference type="Proteomes" id="UP000618591">
    <property type="component" value="Unassembled WGS sequence"/>
</dbReference>
<evidence type="ECO:0000313" key="4">
    <source>
        <dbReference type="Proteomes" id="UP000618591"/>
    </source>
</evidence>
<accession>A0ABQ1GEM3</accession>
<dbReference type="PANTHER" id="PTHR30035:SF3">
    <property type="entry name" value="INTERMEMBRANE PHOSPHOLIPID TRANSPORT SYSTEM LIPOPROTEIN MLAA"/>
    <property type="match status" value="1"/>
</dbReference>
<evidence type="ECO:0008006" key="5">
    <source>
        <dbReference type="Google" id="ProtNLM"/>
    </source>
</evidence>
<evidence type="ECO:0000256" key="1">
    <source>
        <dbReference type="ARBA" id="ARBA00010634"/>
    </source>
</evidence>
<dbReference type="EMBL" id="BMDW01000005">
    <property type="protein sequence ID" value="GGA42319.1"/>
    <property type="molecule type" value="Genomic_DNA"/>
</dbReference>
<evidence type="ECO:0000313" key="3">
    <source>
        <dbReference type="EMBL" id="GGA42319.1"/>
    </source>
</evidence>
<keyword evidence="4" id="KW-1185">Reference proteome</keyword>
<proteinExistence type="inferred from homology"/>
<organism evidence="3 4">
    <name type="scientific">Sphingomonas psychrolutea</name>
    <dbReference type="NCBI Taxonomy" id="1259676"/>
    <lineage>
        <taxon>Bacteria</taxon>
        <taxon>Pseudomonadati</taxon>
        <taxon>Pseudomonadota</taxon>
        <taxon>Alphaproteobacteria</taxon>
        <taxon>Sphingomonadales</taxon>
        <taxon>Sphingomonadaceae</taxon>
        <taxon>Sphingomonas</taxon>
    </lineage>
</organism>
<gene>
    <name evidence="3" type="ORF">GCM10011395_10750</name>
</gene>
<dbReference type="Pfam" id="PF04333">
    <property type="entry name" value="MlaA"/>
    <property type="match status" value="1"/>
</dbReference>
<comment type="similarity">
    <text evidence="1">Belongs to the MlaA family.</text>
</comment>
<dbReference type="RefSeq" id="WP_188445851.1">
    <property type="nucleotide sequence ID" value="NZ_BMDW01000005.1"/>
</dbReference>
<keyword evidence="2" id="KW-0732">Signal</keyword>
<dbReference type="InterPro" id="IPR007428">
    <property type="entry name" value="MlaA"/>
</dbReference>
<evidence type="ECO:0000256" key="2">
    <source>
        <dbReference type="ARBA" id="ARBA00022729"/>
    </source>
</evidence>
<name>A0ABQ1GEM3_9SPHN</name>
<reference evidence="4" key="1">
    <citation type="journal article" date="2019" name="Int. J. Syst. Evol. Microbiol.">
        <title>The Global Catalogue of Microorganisms (GCM) 10K type strain sequencing project: providing services to taxonomists for standard genome sequencing and annotation.</title>
        <authorList>
            <consortium name="The Broad Institute Genomics Platform"/>
            <consortium name="The Broad Institute Genome Sequencing Center for Infectious Disease"/>
            <person name="Wu L."/>
            <person name="Ma J."/>
        </authorList>
    </citation>
    <scope>NUCLEOTIDE SEQUENCE [LARGE SCALE GENOMIC DNA]</scope>
    <source>
        <strain evidence="4">CGMCC 1.10106</strain>
    </source>
</reference>
<comment type="caution">
    <text evidence="3">The sequence shown here is derived from an EMBL/GenBank/DDBJ whole genome shotgun (WGS) entry which is preliminary data.</text>
</comment>
<dbReference type="PANTHER" id="PTHR30035">
    <property type="entry name" value="LIPOPROTEIN VACJ-RELATED"/>
    <property type="match status" value="1"/>
</dbReference>
<dbReference type="PRINTS" id="PR01805">
    <property type="entry name" value="VACJLIPOPROT"/>
</dbReference>
<sequence length="298" mass="32338">MSSFALSTALLLIGPPTPLTLTLTQPAPVALVATDAATIAQPSPPAEPQTTPVFPAEQDIVVTGSRRTPTDPLQSVNVESFAVTQAIDLAVIRPVARGYQKILPAPARDGIRNILNNLREPVAFLNFLLQHKIGKAAKTLGRFAVNSTLGVAGLIDIARRKPFKLRYHPNGFANTLGFYGVKTGAFLFVPLVGPTTVRDLIGSTVDRFMLPFVVGGPFKNPAVTIPLGVFGTLDHRAQFDETLEALRQDKRKAYQATREFYLARRQAEIDELHGMGRHIVRPNPGSVKPLILDAPEQK</sequence>